<dbReference type="InterPro" id="IPR025356">
    <property type="entry name" value="DUF4260"/>
</dbReference>
<organism evidence="2 3">
    <name type="scientific">Lactobacillus panisapium</name>
    <dbReference type="NCBI Taxonomy" id="2012495"/>
    <lineage>
        <taxon>Bacteria</taxon>
        <taxon>Bacillati</taxon>
        <taxon>Bacillota</taxon>
        <taxon>Bacilli</taxon>
        <taxon>Lactobacillales</taxon>
        <taxon>Lactobacillaceae</taxon>
        <taxon>Lactobacillus</taxon>
    </lineage>
</organism>
<dbReference type="RefSeq" id="WP_220220419.1">
    <property type="nucleotide sequence ID" value="NZ_CP048268.1"/>
</dbReference>
<keyword evidence="1" id="KW-0812">Transmembrane</keyword>
<protein>
    <submittedName>
        <fullName evidence="2">DUF4260 domain-containing protein</fullName>
    </submittedName>
</protein>
<proteinExistence type="predicted"/>
<evidence type="ECO:0000313" key="3">
    <source>
        <dbReference type="Proteomes" id="UP000826550"/>
    </source>
</evidence>
<dbReference type="Pfam" id="PF14079">
    <property type="entry name" value="DUF4260"/>
    <property type="match status" value="1"/>
</dbReference>
<keyword evidence="1" id="KW-1133">Transmembrane helix</keyword>
<sequence>MIAYLYKLDYLAALIFLLVAYWKNDGSLLFFIAWYLVFDLGAAGYAISPQVGNVLYNLGHLLVFPLIFLTILTLFPHLRTTQLINFNLIWLAHICLDRTFGWGLMPR</sequence>
<evidence type="ECO:0000256" key="1">
    <source>
        <dbReference type="SAM" id="Phobius"/>
    </source>
</evidence>
<reference evidence="2 3" key="1">
    <citation type="submission" date="2020-01" db="EMBL/GenBank/DDBJ databases">
        <title>Vast differences in strain-level diversity in the gut microbiota of two closely related honey bee species.</title>
        <authorList>
            <person name="Ellegaard K.M."/>
            <person name="Suenami S."/>
            <person name="Miyazaki R."/>
            <person name="Engel P."/>
        </authorList>
    </citation>
    <scope>NUCLEOTIDE SEQUENCE [LARGE SCALE GENOMIC DNA]</scope>
    <source>
        <strain evidence="2 3">ESL0416</strain>
    </source>
</reference>
<feature type="transmembrane region" description="Helical" evidence="1">
    <location>
        <begin position="54"/>
        <end position="75"/>
    </location>
</feature>
<feature type="transmembrane region" description="Helical" evidence="1">
    <location>
        <begin position="87"/>
        <end position="105"/>
    </location>
</feature>
<evidence type="ECO:0000313" key="2">
    <source>
        <dbReference type="EMBL" id="QYN51910.1"/>
    </source>
</evidence>
<dbReference type="Proteomes" id="UP000826550">
    <property type="component" value="Chromosome"/>
</dbReference>
<dbReference type="EMBL" id="CP048268">
    <property type="protein sequence ID" value="QYN51910.1"/>
    <property type="molecule type" value="Genomic_DNA"/>
</dbReference>
<name>A0ABX8W2J3_9LACO</name>
<gene>
    <name evidence="2" type="ORF">GYM71_00050</name>
</gene>
<keyword evidence="1" id="KW-0472">Membrane</keyword>
<keyword evidence="3" id="KW-1185">Reference proteome</keyword>
<accession>A0ABX8W2J3</accession>